<organism evidence="4 5">
    <name type="scientific">Paenibacillus endophyticus</name>
    <dbReference type="NCBI Taxonomy" id="1294268"/>
    <lineage>
        <taxon>Bacteria</taxon>
        <taxon>Bacillati</taxon>
        <taxon>Bacillota</taxon>
        <taxon>Bacilli</taxon>
        <taxon>Bacillales</taxon>
        <taxon>Paenibacillaceae</taxon>
        <taxon>Paenibacillus</taxon>
    </lineage>
</organism>
<evidence type="ECO:0000259" key="2">
    <source>
        <dbReference type="Pfam" id="PF16335"/>
    </source>
</evidence>
<evidence type="ECO:0000259" key="1">
    <source>
        <dbReference type="Pfam" id="PF16334"/>
    </source>
</evidence>
<dbReference type="RefSeq" id="WP_376769672.1">
    <property type="nucleotide sequence ID" value="NZ_CBCSLB010000015.1"/>
</dbReference>
<comment type="caution">
    <text evidence="4">The sequence shown here is derived from an EMBL/GenBank/DDBJ whole genome shotgun (WGS) entry which is preliminary data.</text>
</comment>
<accession>A0A7W5C8G8</accession>
<reference evidence="4 5" key="1">
    <citation type="submission" date="2020-08" db="EMBL/GenBank/DDBJ databases">
        <title>Genomic Encyclopedia of Type Strains, Phase III (KMG-III): the genomes of soil and plant-associated and newly described type strains.</title>
        <authorList>
            <person name="Whitman W."/>
        </authorList>
    </citation>
    <scope>NUCLEOTIDE SEQUENCE [LARGE SCALE GENOMIC DNA]</scope>
    <source>
        <strain evidence="4 5">CECT 8234</strain>
    </source>
</reference>
<evidence type="ECO:0000313" key="5">
    <source>
        <dbReference type="Proteomes" id="UP000518605"/>
    </source>
</evidence>
<feature type="domain" description="Glutaminase A central" evidence="2">
    <location>
        <begin position="320"/>
        <end position="662"/>
    </location>
</feature>
<gene>
    <name evidence="4" type="ORF">FHS16_003122</name>
</gene>
<dbReference type="InterPro" id="IPR008928">
    <property type="entry name" value="6-hairpin_glycosidase_sf"/>
</dbReference>
<dbReference type="AlphaFoldDB" id="A0A7W5C8G8"/>
<evidence type="ECO:0000313" key="4">
    <source>
        <dbReference type="EMBL" id="MBB3153063.1"/>
    </source>
</evidence>
<evidence type="ECO:0000259" key="3">
    <source>
        <dbReference type="Pfam" id="PF17168"/>
    </source>
</evidence>
<dbReference type="InterPro" id="IPR052743">
    <property type="entry name" value="Glutaminase_GtaA"/>
</dbReference>
<dbReference type="Pfam" id="PF16335">
    <property type="entry name" value="GtaA_6_Hairpin"/>
    <property type="match status" value="1"/>
</dbReference>
<dbReference type="Pfam" id="PF16334">
    <property type="entry name" value="DUF4964"/>
    <property type="match status" value="1"/>
</dbReference>
<dbReference type="Pfam" id="PF17168">
    <property type="entry name" value="DUF5127"/>
    <property type="match status" value="1"/>
</dbReference>
<dbReference type="InterPro" id="IPR033433">
    <property type="entry name" value="GtaA_N"/>
</dbReference>
<sequence>MVSQSFRPPSVPLMTVDPYFSVWSASDHLYDDHTRHWTNKRNSMTGIIRIDGNARVFMGKLELNEHASGEQPSVMVQKDLKVEAVTTTYTFEADGVELVVLFTSPLLLDDLDLLSRPASYLTFYVRSTDGKPHEVKIYMDISAELCVNTTDQKVGWSRKSIDGGIEAMCIGTVEQPVLARTGDDTRIDWGYVYLAIPQSDKQETTIHSYEVREQFMKEGHLPRGDDEAYPRPAEEQTPVMAAVLDFGLVQDQQASQYVVAAYDDIHSIEYFGEKLDAYWRRNGMSFEEMLVLAVAQYDEIQAKCEAFNRKLTEESSIEGGSHYGDILSLSYRQAIAAHKLVNDENGEILFFSKENFSNGCIATVDVSYPSIPLFLLYNPELVKGMLRPIFRYAGSAAWRFQFAPHDVGCYPVANGQVYGENELENQMPIEECGNMLIMAAAVCSYEQNADFARDHWELLTEWAAYLKENGMDPANQLCTDDFAGHLAHNTNLSIKAINGIGAYAILCRMLGEPEGAAYYDAAKEMAANWVSMANAGDHYKLTFDSAEESWSLKYNLVWDRLLGLHLFPQQVIERENRHYLGKQNKFGTPLDSRNTYTKLDWLVWCASMLSSKAEFEQAIAPIWHFMNESPSRVPVTDWYDTLTGEQLNFQNRSVVGGLFIRLLKPIA</sequence>
<evidence type="ECO:0008006" key="6">
    <source>
        <dbReference type="Google" id="ProtNLM"/>
    </source>
</evidence>
<dbReference type="Proteomes" id="UP000518605">
    <property type="component" value="Unassembled WGS sequence"/>
</dbReference>
<feature type="domain" description="Glutaminase A N-terminal" evidence="3">
    <location>
        <begin position="87"/>
        <end position="313"/>
    </location>
</feature>
<proteinExistence type="predicted"/>
<dbReference type="PANTHER" id="PTHR31987">
    <property type="entry name" value="GLUTAMINASE A-RELATED"/>
    <property type="match status" value="1"/>
</dbReference>
<keyword evidence="5" id="KW-1185">Reference proteome</keyword>
<name>A0A7W5C8G8_9BACL</name>
<dbReference type="EMBL" id="JACHXW010000008">
    <property type="protein sequence ID" value="MBB3153063.1"/>
    <property type="molecule type" value="Genomic_DNA"/>
</dbReference>
<dbReference type="GO" id="GO:0005975">
    <property type="term" value="P:carbohydrate metabolic process"/>
    <property type="evidence" value="ECO:0007669"/>
    <property type="project" value="InterPro"/>
</dbReference>
<dbReference type="PANTHER" id="PTHR31987:SF1">
    <property type="entry name" value="GLUTAMINASE A"/>
    <property type="match status" value="1"/>
</dbReference>
<dbReference type="InterPro" id="IPR032514">
    <property type="entry name" value="GtaA_central"/>
</dbReference>
<feature type="domain" description="DUF4964" evidence="1">
    <location>
        <begin position="4"/>
        <end position="64"/>
    </location>
</feature>
<dbReference type="InterPro" id="IPR032515">
    <property type="entry name" value="DUF4964"/>
</dbReference>
<protein>
    <recommendedName>
        <fullName evidence="6">Glutaminase</fullName>
    </recommendedName>
</protein>
<dbReference type="SUPFAM" id="SSF48208">
    <property type="entry name" value="Six-hairpin glycosidases"/>
    <property type="match status" value="1"/>
</dbReference>